<feature type="transmembrane region" description="Helical" evidence="2">
    <location>
        <begin position="137"/>
        <end position="157"/>
    </location>
</feature>
<feature type="region of interest" description="Disordered" evidence="1">
    <location>
        <begin position="1"/>
        <end position="42"/>
    </location>
</feature>
<feature type="transmembrane region" description="Helical" evidence="2">
    <location>
        <begin position="163"/>
        <end position="185"/>
    </location>
</feature>
<feature type="compositionally biased region" description="Low complexity" evidence="1">
    <location>
        <begin position="19"/>
        <end position="42"/>
    </location>
</feature>
<feature type="transmembrane region" description="Helical" evidence="2">
    <location>
        <begin position="109"/>
        <end position="130"/>
    </location>
</feature>
<evidence type="ECO:0000256" key="1">
    <source>
        <dbReference type="SAM" id="MobiDB-lite"/>
    </source>
</evidence>
<dbReference type="Pfam" id="PF17270">
    <property type="entry name" value="DUF5336"/>
    <property type="match status" value="1"/>
</dbReference>
<organism evidence="3 4">
    <name type="scientific">Tamaricihabitans halophyticus</name>
    <dbReference type="NCBI Taxonomy" id="1262583"/>
    <lineage>
        <taxon>Bacteria</taxon>
        <taxon>Bacillati</taxon>
        <taxon>Actinomycetota</taxon>
        <taxon>Actinomycetes</taxon>
        <taxon>Pseudonocardiales</taxon>
        <taxon>Pseudonocardiaceae</taxon>
        <taxon>Tamaricihabitans</taxon>
    </lineage>
</organism>
<evidence type="ECO:0000313" key="3">
    <source>
        <dbReference type="EMBL" id="TCP49391.1"/>
    </source>
</evidence>
<keyword evidence="4" id="KW-1185">Reference proteome</keyword>
<reference evidence="3 4" key="1">
    <citation type="submission" date="2019-03" db="EMBL/GenBank/DDBJ databases">
        <title>Genomic Encyclopedia of Type Strains, Phase IV (KMG-IV): sequencing the most valuable type-strain genomes for metagenomic binning, comparative biology and taxonomic classification.</title>
        <authorList>
            <person name="Goeker M."/>
        </authorList>
    </citation>
    <scope>NUCLEOTIDE SEQUENCE [LARGE SCALE GENOMIC DNA]</scope>
    <source>
        <strain evidence="3 4">DSM 45765</strain>
    </source>
</reference>
<keyword evidence="2" id="KW-0472">Membrane</keyword>
<evidence type="ECO:0000256" key="2">
    <source>
        <dbReference type="SAM" id="Phobius"/>
    </source>
</evidence>
<comment type="caution">
    <text evidence="3">The sequence shown here is derived from an EMBL/GenBank/DDBJ whole genome shotgun (WGS) entry which is preliminary data.</text>
</comment>
<feature type="transmembrane region" description="Helical" evidence="2">
    <location>
        <begin position="59"/>
        <end position="80"/>
    </location>
</feature>
<dbReference type="EMBL" id="SLXQ01000009">
    <property type="protein sequence ID" value="TCP49391.1"/>
    <property type="molecule type" value="Genomic_DNA"/>
</dbReference>
<name>A0A4R2QQR6_9PSEU</name>
<accession>A0A4R2QQR6</accession>
<evidence type="ECO:0000313" key="4">
    <source>
        <dbReference type="Proteomes" id="UP000294911"/>
    </source>
</evidence>
<keyword evidence="2" id="KW-1133">Transmembrane helix</keyword>
<dbReference type="Proteomes" id="UP000294911">
    <property type="component" value="Unassembled WGS sequence"/>
</dbReference>
<dbReference type="AlphaFoldDB" id="A0A4R2QQR6"/>
<proteinExistence type="predicted"/>
<keyword evidence="2" id="KW-0812">Transmembrane</keyword>
<dbReference type="RefSeq" id="WP_165913021.1">
    <property type="nucleotide sequence ID" value="NZ_SLXQ01000009.1"/>
</dbReference>
<dbReference type="InterPro" id="IPR035166">
    <property type="entry name" value="DUF5336"/>
</dbReference>
<protein>
    <submittedName>
        <fullName evidence="3">Uncharacterized protein</fullName>
    </submittedName>
</protein>
<sequence length="223" mass="23003">MTDPFGPYPGQLGPGQLGPGQLTQGQLAQGQPNPRQAYAAQQPPSQPTVSLVQLTGPRWLHLATGVLGFAVLLLGFAPAVELGLDSAQVATLADQGYDFGDGLSFYEGGLGLTPAFLFVAGLVAVGGAFSRSGRKPGLVVPALILGIVIEYLFTLFVGVELAVGGVVVLVLALVQLIIACVAYVWDGELLSVSRRPAVGVAPVPGMQPNQQPYVQQGWSSGGQ</sequence>
<gene>
    <name evidence="3" type="ORF">EV191_109213</name>
</gene>